<keyword evidence="5" id="KW-0175">Coiled coil</keyword>
<dbReference type="PANTHER" id="PTHR12103:SF15">
    <property type="entry name" value="CYTOSOLIC PURINE 5'-NUCLEOTIDASE"/>
    <property type="match status" value="1"/>
</dbReference>
<dbReference type="EMBL" id="VRMN01000009">
    <property type="protein sequence ID" value="KAA8492386.1"/>
    <property type="molecule type" value="Genomic_DNA"/>
</dbReference>
<sequence>MVILARAHHAAAWAFHAGGPRGTLGAATASQHACSLLDRMSRRASVGSVAMAFASGQARSDHAGRRVKPVTRPPAVRARHKRELQATGSGPGAASDPGPGAANGSSSSSSTVSASHTPLVGDKSGTIPEASTPGYSGEIFCNRNLNMAKVAAVGFDMDYTLATYKAQPFELLAYEGARKRLVEMGYPQELLRMSAYDPSYFCRGLVVDKKRGNILKMDRHKYVKIAYHGFQELSKEERDLLYDPAVTTWSTFREPDYAVLDTLFSLPDAYLFCELIELKKKYPEQISKSFLEMYRDVRRCVDISHRDGYIKLKVAEEPSKYIIYDPKLITMLQRIRKAGRRVFLVTNSLYDYTDVVMTYLVTGGDPRMSHVNWHDFFDLIIVGACKPGFLTDPNLSLYRVNPQDGTLSNTEGPVVESPEEYLRVGKIFQGGNWQHLHNLLQVKSGAQLVYVGDHMYSDILRSKRELGWRTILVIPELEHEIDVMVRERARQTMISRLTRLRDDLDGWVDRLETNKLDIESEHPEGSKAIQEIEAELQRVRMELSACKQRLVEVTKEYHELFHPIWGQLFKTGYQNSRFAEQVENYACLYTSKVTNLASMSPDHNYRCMSDMMPHDRLEDNPIRRLLRSKMGSDGDRTKP</sequence>
<dbReference type="AlphaFoldDB" id="A0A5J4YLT0"/>
<evidence type="ECO:0000313" key="8">
    <source>
        <dbReference type="Proteomes" id="UP000324585"/>
    </source>
</evidence>
<evidence type="ECO:0000256" key="5">
    <source>
        <dbReference type="SAM" id="Coils"/>
    </source>
</evidence>
<proteinExistence type="inferred from homology"/>
<dbReference type="InterPro" id="IPR036412">
    <property type="entry name" value="HAD-like_sf"/>
</dbReference>
<dbReference type="GO" id="GO:0046872">
    <property type="term" value="F:metal ion binding"/>
    <property type="evidence" value="ECO:0007669"/>
    <property type="project" value="UniProtKB-KW"/>
</dbReference>
<evidence type="ECO:0000256" key="2">
    <source>
        <dbReference type="ARBA" id="ARBA00022723"/>
    </source>
</evidence>
<feature type="coiled-coil region" evidence="5">
    <location>
        <begin position="529"/>
        <end position="556"/>
    </location>
</feature>
<reference evidence="8" key="1">
    <citation type="journal article" date="2019" name="Nat. Commun.">
        <title>Expansion of phycobilisome linker gene families in mesophilic red algae.</title>
        <authorList>
            <person name="Lee J."/>
            <person name="Kim D."/>
            <person name="Bhattacharya D."/>
            <person name="Yoon H.S."/>
        </authorList>
    </citation>
    <scope>NUCLEOTIDE SEQUENCE [LARGE SCALE GENOMIC DNA]</scope>
    <source>
        <strain evidence="8">CCMP 1328</strain>
    </source>
</reference>
<dbReference type="NCBIfam" id="TIGR02244">
    <property type="entry name" value="HAD-IG-Ncltidse"/>
    <property type="match status" value="1"/>
</dbReference>
<comment type="caution">
    <text evidence="7">The sequence shown here is derived from an EMBL/GenBank/DDBJ whole genome shotgun (WGS) entry which is preliminary data.</text>
</comment>
<keyword evidence="8" id="KW-1185">Reference proteome</keyword>
<evidence type="ECO:0000256" key="6">
    <source>
        <dbReference type="SAM" id="MobiDB-lite"/>
    </source>
</evidence>
<feature type="region of interest" description="Disordered" evidence="6">
    <location>
        <begin position="618"/>
        <end position="639"/>
    </location>
</feature>
<dbReference type="PANTHER" id="PTHR12103">
    <property type="entry name" value="5'-NUCLEOTIDASE DOMAIN-CONTAINING"/>
    <property type="match status" value="1"/>
</dbReference>
<evidence type="ECO:0000313" key="7">
    <source>
        <dbReference type="EMBL" id="KAA8492386.1"/>
    </source>
</evidence>
<comment type="similarity">
    <text evidence="1">Belongs to the 5'(3')-deoxyribonucleotidase family.</text>
</comment>
<accession>A0A5J4YLT0</accession>
<feature type="compositionally biased region" description="Basic and acidic residues" evidence="6">
    <location>
        <begin position="630"/>
        <end position="639"/>
    </location>
</feature>
<evidence type="ECO:0000256" key="1">
    <source>
        <dbReference type="ARBA" id="ARBA00009589"/>
    </source>
</evidence>
<keyword evidence="3" id="KW-0378">Hydrolase</keyword>
<keyword evidence="2" id="KW-0479">Metal-binding</keyword>
<evidence type="ECO:0000256" key="3">
    <source>
        <dbReference type="ARBA" id="ARBA00022801"/>
    </source>
</evidence>
<dbReference type="OMA" id="YVGDHMY"/>
<feature type="region of interest" description="Disordered" evidence="6">
    <location>
        <begin position="55"/>
        <end position="128"/>
    </location>
</feature>
<dbReference type="Pfam" id="PF05761">
    <property type="entry name" value="5_nucleotid"/>
    <property type="match status" value="1"/>
</dbReference>
<dbReference type="InterPro" id="IPR023214">
    <property type="entry name" value="HAD_sf"/>
</dbReference>
<dbReference type="Gene3D" id="3.40.50.1000">
    <property type="entry name" value="HAD superfamily/HAD-like"/>
    <property type="match status" value="1"/>
</dbReference>
<dbReference type="SUPFAM" id="SSF56784">
    <property type="entry name" value="HAD-like"/>
    <property type="match status" value="1"/>
</dbReference>
<dbReference type="InterPro" id="IPR008380">
    <property type="entry name" value="HAD-SF_hydro_IG_5-nucl"/>
</dbReference>
<evidence type="ECO:0000256" key="4">
    <source>
        <dbReference type="ARBA" id="ARBA00022842"/>
    </source>
</evidence>
<name>A0A5J4YLT0_PORPP</name>
<protein>
    <submittedName>
        <fullName evidence="7">Cytosolic purine 5'-nucleotidase</fullName>
    </submittedName>
</protein>
<dbReference type="GO" id="GO:0008253">
    <property type="term" value="F:5'-nucleotidase activity"/>
    <property type="evidence" value="ECO:0007669"/>
    <property type="project" value="TreeGrafter"/>
</dbReference>
<dbReference type="Proteomes" id="UP000324585">
    <property type="component" value="Unassembled WGS sequence"/>
</dbReference>
<keyword evidence="4" id="KW-0460">Magnesium</keyword>
<gene>
    <name evidence="7" type="ORF">FVE85_7893</name>
</gene>
<organism evidence="7 8">
    <name type="scientific">Porphyridium purpureum</name>
    <name type="common">Red alga</name>
    <name type="synonym">Porphyridium cruentum</name>
    <dbReference type="NCBI Taxonomy" id="35688"/>
    <lineage>
        <taxon>Eukaryota</taxon>
        <taxon>Rhodophyta</taxon>
        <taxon>Bangiophyceae</taxon>
        <taxon>Porphyridiales</taxon>
        <taxon>Porphyridiaceae</taxon>
        <taxon>Porphyridium</taxon>
    </lineage>
</organism>
<dbReference type="OrthoDB" id="10252832at2759"/>
<feature type="compositionally biased region" description="Low complexity" evidence="6">
    <location>
        <begin position="86"/>
        <end position="115"/>
    </location>
</feature>